<reference evidence="1" key="1">
    <citation type="journal article" date="2013" name="J. Plant Res.">
        <title>Effect of fungi and light on seed germination of three Opuntia species from semiarid lands of central Mexico.</title>
        <authorList>
            <person name="Delgado-Sanchez P."/>
            <person name="Jimenez-Bremont J.F."/>
            <person name="Guerrero-Gonzalez Mde L."/>
            <person name="Flores J."/>
        </authorList>
    </citation>
    <scope>NUCLEOTIDE SEQUENCE</scope>
    <source>
        <tissue evidence="1">Cladode</tissue>
    </source>
</reference>
<proteinExistence type="predicted"/>
<accession>A0A7C9CRN6</accession>
<dbReference type="AlphaFoldDB" id="A0A7C9CRN6"/>
<evidence type="ECO:0000313" key="1">
    <source>
        <dbReference type="EMBL" id="MBA4623667.1"/>
    </source>
</evidence>
<protein>
    <submittedName>
        <fullName evidence="1">Uncharacterized protein</fullName>
    </submittedName>
</protein>
<dbReference type="EMBL" id="GISG01044072">
    <property type="protein sequence ID" value="MBA4623667.1"/>
    <property type="molecule type" value="Transcribed_RNA"/>
</dbReference>
<reference evidence="1" key="2">
    <citation type="submission" date="2020-07" db="EMBL/GenBank/DDBJ databases">
        <authorList>
            <person name="Vera ALvarez R."/>
            <person name="Arias-Moreno D.M."/>
            <person name="Jimenez-Jacinto V."/>
            <person name="Jimenez-Bremont J.F."/>
            <person name="Swaminathan K."/>
            <person name="Moose S.P."/>
            <person name="Guerrero-Gonzalez M.L."/>
            <person name="Marino-Ramirez L."/>
            <person name="Landsman D."/>
            <person name="Rodriguez-Kessler M."/>
            <person name="Delgado-Sanchez P."/>
        </authorList>
    </citation>
    <scope>NUCLEOTIDE SEQUENCE</scope>
    <source>
        <tissue evidence="1">Cladode</tissue>
    </source>
</reference>
<organism evidence="1">
    <name type="scientific">Opuntia streptacantha</name>
    <name type="common">Prickly pear cactus</name>
    <name type="synonym">Opuntia cardona</name>
    <dbReference type="NCBI Taxonomy" id="393608"/>
    <lineage>
        <taxon>Eukaryota</taxon>
        <taxon>Viridiplantae</taxon>
        <taxon>Streptophyta</taxon>
        <taxon>Embryophyta</taxon>
        <taxon>Tracheophyta</taxon>
        <taxon>Spermatophyta</taxon>
        <taxon>Magnoliopsida</taxon>
        <taxon>eudicotyledons</taxon>
        <taxon>Gunneridae</taxon>
        <taxon>Pentapetalae</taxon>
        <taxon>Caryophyllales</taxon>
        <taxon>Cactineae</taxon>
        <taxon>Cactaceae</taxon>
        <taxon>Opuntioideae</taxon>
        <taxon>Opuntia</taxon>
    </lineage>
</organism>
<name>A0A7C9CRN6_OPUST</name>
<sequence>MSKKKQNQFLLLIPKISSSPVSYCYPQNFERPFVFSPQSPLVRSIAHSLSLSLSPSLASTLSLVHCDPAKWTRYASKLFHHWQRQREVSRRETLGEISGFERCKTKFRQHKMMTVLFWKPLGGGVKKAQCTDR</sequence>